<proteinExistence type="predicted"/>
<name>X0T2Q4_9ZZZZ</name>
<protein>
    <submittedName>
        <fullName evidence="1">Uncharacterized protein</fullName>
    </submittedName>
</protein>
<sequence>FISFGDDVSDPGMRAACYQDNAFFRIQDQGLLFDPAWNYSCGVGSSAYFLKVIHFCNRRALFFDDILEA</sequence>
<dbReference type="EMBL" id="BARS01017827">
    <property type="protein sequence ID" value="GAF87783.1"/>
    <property type="molecule type" value="Genomic_DNA"/>
</dbReference>
<reference evidence="1" key="1">
    <citation type="journal article" date="2014" name="Front. Microbiol.">
        <title>High frequency of phylogenetically diverse reductive dehalogenase-homologous genes in deep subseafloor sedimentary metagenomes.</title>
        <authorList>
            <person name="Kawai M."/>
            <person name="Futagami T."/>
            <person name="Toyoda A."/>
            <person name="Takaki Y."/>
            <person name="Nishi S."/>
            <person name="Hori S."/>
            <person name="Arai W."/>
            <person name="Tsubouchi T."/>
            <person name="Morono Y."/>
            <person name="Uchiyama I."/>
            <person name="Ito T."/>
            <person name="Fujiyama A."/>
            <person name="Inagaki F."/>
            <person name="Takami H."/>
        </authorList>
    </citation>
    <scope>NUCLEOTIDE SEQUENCE</scope>
    <source>
        <strain evidence="1">Expedition CK06-06</strain>
    </source>
</reference>
<accession>X0T2Q4</accession>
<organism evidence="1">
    <name type="scientific">marine sediment metagenome</name>
    <dbReference type="NCBI Taxonomy" id="412755"/>
    <lineage>
        <taxon>unclassified sequences</taxon>
        <taxon>metagenomes</taxon>
        <taxon>ecological metagenomes</taxon>
    </lineage>
</organism>
<gene>
    <name evidence="1" type="ORF">S01H1_29100</name>
</gene>
<feature type="non-terminal residue" evidence="1">
    <location>
        <position position="1"/>
    </location>
</feature>
<comment type="caution">
    <text evidence="1">The sequence shown here is derived from an EMBL/GenBank/DDBJ whole genome shotgun (WGS) entry which is preliminary data.</text>
</comment>
<dbReference type="AlphaFoldDB" id="X0T2Q4"/>
<evidence type="ECO:0000313" key="1">
    <source>
        <dbReference type="EMBL" id="GAF87783.1"/>
    </source>
</evidence>